<dbReference type="InterPro" id="IPR009057">
    <property type="entry name" value="Homeodomain-like_sf"/>
</dbReference>
<evidence type="ECO:0000256" key="1">
    <source>
        <dbReference type="SAM" id="Coils"/>
    </source>
</evidence>
<accession>A0ABV6FWP9</accession>
<reference evidence="3 4" key="1">
    <citation type="submission" date="2024-09" db="EMBL/GenBank/DDBJ databases">
        <authorList>
            <person name="Sun Q."/>
            <person name="Mori K."/>
        </authorList>
    </citation>
    <scope>NUCLEOTIDE SEQUENCE [LARGE SCALE GENOMIC DNA]</scope>
    <source>
        <strain evidence="3 4">CCM 7650</strain>
    </source>
</reference>
<dbReference type="InterPro" id="IPR048020">
    <property type="entry name" value="Transpos_IS3"/>
</dbReference>
<dbReference type="Pfam" id="PF01527">
    <property type="entry name" value="HTH_Tnp_1"/>
    <property type="match status" value="1"/>
</dbReference>
<dbReference type="SUPFAM" id="SSF53098">
    <property type="entry name" value="Ribonuclease H-like"/>
    <property type="match status" value="1"/>
</dbReference>
<sequence length="418" mass="48727">MTKSVREIKRYSISFKRHVVEELENGSSYSELQKKYDIRGAETIQKWVRSFGRDHLLNKTVRIETVDEKRRLKELEEENKRLKSALADSVVANHMLETLIKVANEEYKTDLKKKLWQRSVSQRKKGLSLVSCCSYFGYSRSAYYDWSKRMHREEVEYGFVLDLVREHRVIHPRIGVKKLYRIIGPDLDRLGIKMGRDKLFSLLRSEGLLVKQSRKYVVTTQSFVRYSQYEDLFNGKQWSGVDQAWVADITYIRVGDSFRYLFLITDAYSRKIVGWHLGNTLESKWAIEALKMAIGQCVESRGLIHHSDRGFQYCSKSYTELLKKSGIKSSMGEAGNCYDNAMAERVNGILKNEYLLNRCFGSLQEAYGAVKHVVWAYNEKRPHMSLEMEVPDKVHKNLSVFSSLKRKDSPRQKPVKAI</sequence>
<dbReference type="InterPro" id="IPR036397">
    <property type="entry name" value="RNaseH_sf"/>
</dbReference>
<feature type="domain" description="Integrase catalytic" evidence="2">
    <location>
        <begin position="236"/>
        <end position="399"/>
    </location>
</feature>
<dbReference type="InterPro" id="IPR001584">
    <property type="entry name" value="Integrase_cat-core"/>
</dbReference>
<dbReference type="PROSITE" id="PS50994">
    <property type="entry name" value="INTEGRASE"/>
    <property type="match status" value="1"/>
</dbReference>
<protein>
    <submittedName>
        <fullName evidence="3">IS3 family transposase</fullName>
    </submittedName>
</protein>
<keyword evidence="1" id="KW-0175">Coiled coil</keyword>
<dbReference type="PANTHER" id="PTHR46889">
    <property type="entry name" value="TRANSPOSASE INSF FOR INSERTION SEQUENCE IS3B-RELATED"/>
    <property type="match status" value="1"/>
</dbReference>
<evidence type="ECO:0000313" key="3">
    <source>
        <dbReference type="EMBL" id="MFC0264311.1"/>
    </source>
</evidence>
<dbReference type="PANTHER" id="PTHR46889:SF5">
    <property type="entry name" value="INTEGRASE PROTEIN"/>
    <property type="match status" value="1"/>
</dbReference>
<keyword evidence="4" id="KW-1185">Reference proteome</keyword>
<dbReference type="NCBIfam" id="NF033516">
    <property type="entry name" value="transpos_IS3"/>
    <property type="match status" value="1"/>
</dbReference>
<evidence type="ECO:0000313" key="4">
    <source>
        <dbReference type="Proteomes" id="UP001589797"/>
    </source>
</evidence>
<dbReference type="InterPro" id="IPR002514">
    <property type="entry name" value="Transposase_8"/>
</dbReference>
<comment type="caution">
    <text evidence="3">The sequence shown here is derived from an EMBL/GenBank/DDBJ whole genome shotgun (WGS) entry which is preliminary data.</text>
</comment>
<dbReference type="Pfam" id="PF00665">
    <property type="entry name" value="rve"/>
    <property type="match status" value="1"/>
</dbReference>
<dbReference type="SUPFAM" id="SSF46689">
    <property type="entry name" value="Homeodomain-like"/>
    <property type="match status" value="1"/>
</dbReference>
<gene>
    <name evidence="3" type="ORF">ACFFIP_16610</name>
</gene>
<dbReference type="EMBL" id="JBHLWI010000049">
    <property type="protein sequence ID" value="MFC0264311.1"/>
    <property type="molecule type" value="Genomic_DNA"/>
</dbReference>
<evidence type="ECO:0000259" key="2">
    <source>
        <dbReference type="PROSITE" id="PS50994"/>
    </source>
</evidence>
<dbReference type="InterPro" id="IPR050900">
    <property type="entry name" value="Transposase_IS3/IS150/IS904"/>
</dbReference>
<organism evidence="3 4">
    <name type="scientific">Fontibacter flavus</name>
    <dbReference type="NCBI Taxonomy" id="654838"/>
    <lineage>
        <taxon>Bacteria</taxon>
        <taxon>Pseudomonadati</taxon>
        <taxon>Bacteroidota</taxon>
        <taxon>Cytophagia</taxon>
        <taxon>Cytophagales</taxon>
        <taxon>Cyclobacteriaceae</taxon>
        <taxon>Fontibacter</taxon>
    </lineage>
</organism>
<dbReference type="InterPro" id="IPR012337">
    <property type="entry name" value="RNaseH-like_sf"/>
</dbReference>
<proteinExistence type="predicted"/>
<name>A0ABV6FWP9_9BACT</name>
<feature type="coiled-coil region" evidence="1">
    <location>
        <begin position="58"/>
        <end position="92"/>
    </location>
</feature>
<dbReference type="Gene3D" id="3.30.420.10">
    <property type="entry name" value="Ribonuclease H-like superfamily/Ribonuclease H"/>
    <property type="match status" value="1"/>
</dbReference>
<dbReference type="Proteomes" id="UP001589797">
    <property type="component" value="Unassembled WGS sequence"/>
</dbReference>
<dbReference type="RefSeq" id="WP_382388838.1">
    <property type="nucleotide sequence ID" value="NZ_JBHLWI010000049.1"/>
</dbReference>
<dbReference type="Gene3D" id="1.10.10.60">
    <property type="entry name" value="Homeodomain-like"/>
    <property type="match status" value="1"/>
</dbReference>